<keyword evidence="6" id="KW-0255">Endonuclease</keyword>
<sequence>MQPYSYRDSGIEWLGKIPTHWKVDRLRDQAVINDEALGTNTPVDYEIRYLDISNVNSQGIVDHDEIRPLAFADAPSRARRKVKKFDTVISSVRTNLQAVAHIDFDMENLVASTGFFVCRPKFLALVQPKYLYFFLLTEYSKEYFFSRSIGISYPAIDDYDFGSIHMPVPPIEEQRAIAGFLDEACGKIDAAIQVKREQVAMLDVMAKAILNKAVLEGLNPTVPKQTINNIWFKTLPAHWQLRRLKDVSTMQTGVTLGKDYDGETDERPYLRVANVQDGHLALDDVKTIKLPPNLIRRYELQDGDVLMNEGGDLDKLGRGHVWHNEIPGCLHQNHVFALRCFPHKLLPDYLTLLTSSTHGRAYFEIMGKKTTNLASINSTKVNLFPVPLPPVTEQAEIVQWVQHERGKLKQAQDAVNEQIAVLEAYKKSLVHECVTGKKQVWLKVSSA</sequence>
<name>A0AA51MNH3_9GAMM</name>
<gene>
    <name evidence="5" type="ORF">RCC75_13080</name>
    <name evidence="6" type="ORF">RCG00_18760</name>
</gene>
<dbReference type="InterPro" id="IPR044946">
    <property type="entry name" value="Restrct_endonuc_typeI_TRD_sf"/>
</dbReference>
<evidence type="ECO:0000256" key="2">
    <source>
        <dbReference type="ARBA" id="ARBA00022747"/>
    </source>
</evidence>
<evidence type="ECO:0000256" key="3">
    <source>
        <dbReference type="ARBA" id="ARBA00023125"/>
    </source>
</evidence>
<keyword evidence="3" id="KW-0238">DNA-binding</keyword>
<dbReference type="EMBL" id="CP133217">
    <property type="protein sequence ID" value="WML86321.1"/>
    <property type="molecule type" value="Genomic_DNA"/>
</dbReference>
<accession>A0AA51MNH3</accession>
<keyword evidence="2" id="KW-0680">Restriction system</keyword>
<evidence type="ECO:0000256" key="1">
    <source>
        <dbReference type="ARBA" id="ARBA00010923"/>
    </source>
</evidence>
<dbReference type="RefSeq" id="WP_308135333.1">
    <property type="nucleotide sequence ID" value="NZ_CP133197.1"/>
</dbReference>
<protein>
    <submittedName>
        <fullName evidence="6">Restriction endonuclease subunit S</fullName>
        <ecNumber evidence="6">3.1.21.-</ecNumber>
    </submittedName>
</protein>
<dbReference type="GO" id="GO:0003677">
    <property type="term" value="F:DNA binding"/>
    <property type="evidence" value="ECO:0007669"/>
    <property type="project" value="UniProtKB-KW"/>
</dbReference>
<dbReference type="PANTHER" id="PTHR43140">
    <property type="entry name" value="TYPE-1 RESTRICTION ENZYME ECOKI SPECIFICITY PROTEIN"/>
    <property type="match status" value="1"/>
</dbReference>
<dbReference type="Pfam" id="PF01420">
    <property type="entry name" value="Methylase_S"/>
    <property type="match status" value="2"/>
</dbReference>
<evidence type="ECO:0000313" key="5">
    <source>
        <dbReference type="EMBL" id="MDQ5769469.1"/>
    </source>
</evidence>
<evidence type="ECO:0000313" key="7">
    <source>
        <dbReference type="Proteomes" id="UP001223336"/>
    </source>
</evidence>
<feature type="domain" description="Type I restriction modification DNA specificity" evidence="4">
    <location>
        <begin position="237"/>
        <end position="399"/>
    </location>
</feature>
<keyword evidence="6" id="KW-0540">Nuclease</keyword>
<dbReference type="Gene3D" id="3.90.220.20">
    <property type="entry name" value="DNA methylase specificity domains"/>
    <property type="match status" value="2"/>
</dbReference>
<dbReference type="GO" id="GO:0009307">
    <property type="term" value="P:DNA restriction-modification system"/>
    <property type="evidence" value="ECO:0007669"/>
    <property type="project" value="UniProtKB-KW"/>
</dbReference>
<dbReference type="GO" id="GO:0004519">
    <property type="term" value="F:endonuclease activity"/>
    <property type="evidence" value="ECO:0007669"/>
    <property type="project" value="UniProtKB-KW"/>
</dbReference>
<dbReference type="PANTHER" id="PTHR43140:SF1">
    <property type="entry name" value="TYPE I RESTRICTION ENZYME ECOKI SPECIFICITY SUBUNIT"/>
    <property type="match status" value="1"/>
</dbReference>
<proteinExistence type="inferred from homology"/>
<dbReference type="Proteomes" id="UP001223336">
    <property type="component" value="Unassembled WGS sequence"/>
</dbReference>
<dbReference type="REBASE" id="755002">
    <property type="entry name" value="S.TsuDNT52ORF18765P"/>
</dbReference>
<evidence type="ECO:0000313" key="6">
    <source>
        <dbReference type="EMBL" id="WML86321.1"/>
    </source>
</evidence>
<dbReference type="InterPro" id="IPR051212">
    <property type="entry name" value="Type-I_RE_S_subunit"/>
</dbReference>
<comment type="similarity">
    <text evidence="1">Belongs to the type-I restriction system S methylase family.</text>
</comment>
<dbReference type="EMBL" id="JAVFKN010000017">
    <property type="protein sequence ID" value="MDQ5769469.1"/>
    <property type="molecule type" value="Genomic_DNA"/>
</dbReference>
<dbReference type="InterPro" id="IPR000055">
    <property type="entry name" value="Restrct_endonuc_typeI_TRD"/>
</dbReference>
<dbReference type="Proteomes" id="UP001229862">
    <property type="component" value="Chromosome"/>
</dbReference>
<keyword evidence="7" id="KW-1185">Reference proteome</keyword>
<dbReference type="CDD" id="cd16961">
    <property type="entry name" value="RMtype1_S_TRD-CR_like"/>
    <property type="match status" value="1"/>
</dbReference>
<organism evidence="6">
    <name type="scientific">Thiothrix subterranea</name>
    <dbReference type="NCBI Taxonomy" id="2735563"/>
    <lineage>
        <taxon>Bacteria</taxon>
        <taxon>Pseudomonadati</taxon>
        <taxon>Pseudomonadota</taxon>
        <taxon>Gammaproteobacteria</taxon>
        <taxon>Thiotrichales</taxon>
        <taxon>Thiotrichaceae</taxon>
        <taxon>Thiothrix</taxon>
    </lineage>
</organism>
<reference evidence="6 7" key="1">
    <citation type="submission" date="2023-08" db="EMBL/GenBank/DDBJ databases">
        <title>New molecular markers tilS and rpoB for phylogenetic and monitoring studies of the genus Thiothrix biodiversity.</title>
        <authorList>
            <person name="Ravin N.V."/>
            <person name="Smolyakov D."/>
            <person name="Markov N.D."/>
            <person name="Beletsky A.V."/>
            <person name="Mardanov A.V."/>
            <person name="Rudenko T.S."/>
            <person name="Grabovich M.Y."/>
        </authorList>
    </citation>
    <scope>NUCLEOTIDE SEQUENCE</scope>
    <source>
        <strain evidence="6">DNT52</strain>
        <strain evidence="5 7">H33</strain>
    </source>
</reference>
<dbReference type="SUPFAM" id="SSF116734">
    <property type="entry name" value="DNA methylase specificity domain"/>
    <property type="match status" value="2"/>
</dbReference>
<keyword evidence="6" id="KW-0378">Hydrolase</keyword>
<feature type="domain" description="Type I restriction modification DNA specificity" evidence="4">
    <location>
        <begin position="101"/>
        <end position="183"/>
    </location>
</feature>
<evidence type="ECO:0000259" key="4">
    <source>
        <dbReference type="Pfam" id="PF01420"/>
    </source>
</evidence>
<dbReference type="EC" id="3.1.21.-" evidence="6"/>
<dbReference type="CDD" id="cd17253">
    <property type="entry name" value="RMtype1_S_Eco933I-TRD2-CR2_like"/>
    <property type="match status" value="1"/>
</dbReference>
<dbReference type="AlphaFoldDB" id="A0AA51MNH3"/>
<dbReference type="GO" id="GO:0016787">
    <property type="term" value="F:hydrolase activity"/>
    <property type="evidence" value="ECO:0007669"/>
    <property type="project" value="UniProtKB-KW"/>
</dbReference>